<evidence type="ECO:0000256" key="4">
    <source>
        <dbReference type="ARBA" id="ARBA00023186"/>
    </source>
</evidence>
<evidence type="ECO:0000256" key="6">
    <source>
        <dbReference type="ARBA" id="ARBA00023242"/>
    </source>
</evidence>
<evidence type="ECO:0000256" key="3">
    <source>
        <dbReference type="ARBA" id="ARBA00022763"/>
    </source>
</evidence>
<keyword evidence="11" id="KW-1185">Reference proteome</keyword>
<comment type="caution">
    <text evidence="10">The sequence shown here is derived from an EMBL/GenBank/DDBJ whole genome shotgun (WGS) entry which is preliminary data.</text>
</comment>
<evidence type="ECO:0000256" key="2">
    <source>
        <dbReference type="ARBA" id="ARBA00022705"/>
    </source>
</evidence>
<gene>
    <name evidence="10" type="ORF">OXX778_LOCUS7267</name>
</gene>
<keyword evidence="6" id="KW-0539">Nucleus</keyword>
<feature type="region of interest" description="Disordered" evidence="7">
    <location>
        <begin position="680"/>
        <end position="713"/>
    </location>
</feature>
<keyword evidence="5" id="KW-0234">DNA repair</keyword>
<organism evidence="10 11">
    <name type="scientific">Brachionus calyciflorus</name>
    <dbReference type="NCBI Taxonomy" id="104777"/>
    <lineage>
        <taxon>Eukaryota</taxon>
        <taxon>Metazoa</taxon>
        <taxon>Spiralia</taxon>
        <taxon>Gnathifera</taxon>
        <taxon>Rotifera</taxon>
        <taxon>Eurotatoria</taxon>
        <taxon>Monogononta</taxon>
        <taxon>Pseudotrocha</taxon>
        <taxon>Ploima</taxon>
        <taxon>Brachionidae</taxon>
        <taxon>Brachionus</taxon>
    </lineage>
</organism>
<dbReference type="GO" id="GO:0006334">
    <property type="term" value="P:nucleosome assembly"/>
    <property type="evidence" value="ECO:0007669"/>
    <property type="project" value="TreeGrafter"/>
</dbReference>
<keyword evidence="2" id="KW-0235">DNA replication</keyword>
<dbReference type="PANTHER" id="PTHR15272:SF0">
    <property type="entry name" value="CHROMATIN ASSEMBLY FACTOR 1 SUBUNIT A"/>
    <property type="match status" value="1"/>
</dbReference>
<feature type="region of interest" description="Disordered" evidence="7">
    <location>
        <begin position="595"/>
        <end position="649"/>
    </location>
</feature>
<feature type="compositionally biased region" description="Polar residues" evidence="7">
    <location>
        <begin position="633"/>
        <end position="648"/>
    </location>
</feature>
<dbReference type="Proteomes" id="UP000663879">
    <property type="component" value="Unassembled WGS sequence"/>
</dbReference>
<feature type="region of interest" description="Disordered" evidence="7">
    <location>
        <begin position="359"/>
        <end position="413"/>
    </location>
</feature>
<protein>
    <recommendedName>
        <fullName evidence="12">Chromatin assembly factor 1 subunit A</fullName>
    </recommendedName>
</protein>
<feature type="domain" description="Chromatin assembly factor 1 subunit A dimerization" evidence="9">
    <location>
        <begin position="315"/>
        <end position="388"/>
    </location>
</feature>
<dbReference type="GO" id="GO:0033186">
    <property type="term" value="C:CAF-1 complex"/>
    <property type="evidence" value="ECO:0007669"/>
    <property type="project" value="TreeGrafter"/>
</dbReference>
<evidence type="ECO:0000256" key="1">
    <source>
        <dbReference type="ARBA" id="ARBA00004123"/>
    </source>
</evidence>
<dbReference type="EMBL" id="CAJNOC010000919">
    <property type="protein sequence ID" value="CAF0817101.1"/>
    <property type="molecule type" value="Genomic_DNA"/>
</dbReference>
<feature type="compositionally biased region" description="Acidic residues" evidence="7">
    <location>
        <begin position="359"/>
        <end position="391"/>
    </location>
</feature>
<feature type="compositionally biased region" description="Basic and acidic residues" evidence="7">
    <location>
        <begin position="67"/>
        <end position="182"/>
    </location>
</feature>
<feature type="compositionally biased region" description="Polar residues" evidence="7">
    <location>
        <begin position="22"/>
        <end position="52"/>
    </location>
</feature>
<reference evidence="10" key="1">
    <citation type="submission" date="2021-02" db="EMBL/GenBank/DDBJ databases">
        <authorList>
            <person name="Nowell W R."/>
        </authorList>
    </citation>
    <scope>NUCLEOTIDE SEQUENCE</scope>
    <source>
        <strain evidence="10">Ploen Becks lab</strain>
    </source>
</reference>
<keyword evidence="4" id="KW-0143">Chaperone</keyword>
<evidence type="ECO:0000256" key="5">
    <source>
        <dbReference type="ARBA" id="ARBA00023204"/>
    </source>
</evidence>
<evidence type="ECO:0000313" key="10">
    <source>
        <dbReference type="EMBL" id="CAF0817101.1"/>
    </source>
</evidence>
<dbReference type="GO" id="GO:0005634">
    <property type="term" value="C:nucleus"/>
    <property type="evidence" value="ECO:0007669"/>
    <property type="project" value="UniProtKB-SubCell"/>
</dbReference>
<dbReference type="InterPro" id="IPR022043">
    <property type="entry name" value="CAF1A_DD"/>
</dbReference>
<dbReference type="AlphaFoldDB" id="A0A813TRK3"/>
<evidence type="ECO:0000313" key="11">
    <source>
        <dbReference type="Proteomes" id="UP000663879"/>
    </source>
</evidence>
<feature type="compositionally biased region" description="Basic and acidic residues" evidence="7">
    <location>
        <begin position="686"/>
        <end position="703"/>
    </location>
</feature>
<dbReference type="Pfam" id="PF11600">
    <property type="entry name" value="CAF1A_acidic"/>
    <property type="match status" value="1"/>
</dbReference>
<dbReference type="InterPro" id="IPR021644">
    <property type="entry name" value="CAF-1_p150_acidic"/>
</dbReference>
<evidence type="ECO:0008006" key="12">
    <source>
        <dbReference type="Google" id="ProtNLM"/>
    </source>
</evidence>
<sequence length="713" mass="83438">MEVDENSEKKVNDDIECIDVESSLSENQRKSAPNTPNCDKRTSLLNKSNLNSAEKLDKNLRLQIKLENAKKREEEKAKKEKEKREREEAWQKKQEEWKRKREEEELLKQKKAEEREREKERKAAELAEKERQKQEALKKREEEKKAKDEEKRLKEEERKQKEEEKRKKEEEKLREEEEKKQKELKVKSQFKSFFIKKETPVNERNEEYKNLRFMPFQLKENMTCAPLCRRDDYVHMNDEQREEFFTNLDNFIHNSEENTKLPNYLEEIRKNPNLIRKREIRSRRKTHPKLIDESSNDDIKEITLQTNSFNKFRVKYLHFDPKVYKRPPYYGTWRKKSKIIGPRRPFAKDDQIFAYEFDSDDEWEEEPEGESICDSEKDEDEEVIDDDEDDGFFVPHGHLSDDEIDEEEKDIDPEIKKARETKRSEQWELERKKASKFLIPKCFIVPNYNQPDNCYKNDSKIVDEIKLFERLKAIILSTQLPINLNEPNSKNDESTQKTVKYKITEASPSAAKSIKSQKSKLQLNPQSPINPTHIQTVTNTASPNATPSIIKFISKMSKKDIVCKLEPLNSGATGQNSSTTIAPLSPLPTKVTANFATPGTPNSPKMTPTSTAEKRVCSGNGENAVKRLKLDDNQSNEQKNPSTPNSIINMFKKTGSCKKSLKMAAKSENTDIMECEVVKVSQSPSKKMEVDVENEKNKKDNKENNSVNLITID</sequence>
<proteinExistence type="predicted"/>
<comment type="subcellular location">
    <subcellularLocation>
        <location evidence="1">Nucleus</location>
    </subcellularLocation>
</comment>
<keyword evidence="3" id="KW-0227">DNA damage</keyword>
<feature type="compositionally biased region" description="Polar residues" evidence="7">
    <location>
        <begin position="595"/>
        <end position="611"/>
    </location>
</feature>
<name>A0A813TRK3_9BILA</name>
<dbReference type="PANTHER" id="PTHR15272">
    <property type="entry name" value="CHROMATIN ASSEMBLY FACTOR 1 SUBUNIT A CAF-1 SUBUNIT A"/>
    <property type="match status" value="1"/>
</dbReference>
<dbReference type="GO" id="GO:0006260">
    <property type="term" value="P:DNA replication"/>
    <property type="evidence" value="ECO:0007669"/>
    <property type="project" value="UniProtKB-KW"/>
</dbReference>
<feature type="region of interest" description="Disordered" evidence="7">
    <location>
        <begin position="21"/>
        <end position="182"/>
    </location>
</feature>
<feature type="compositionally biased region" description="Low complexity" evidence="7">
    <location>
        <begin position="704"/>
        <end position="713"/>
    </location>
</feature>
<evidence type="ECO:0000259" key="8">
    <source>
        <dbReference type="Pfam" id="PF11600"/>
    </source>
</evidence>
<accession>A0A813TRK3</accession>
<feature type="domain" description="Chromatin assembly factor 1 p150 subunit acidic region" evidence="8">
    <location>
        <begin position="92"/>
        <end position="222"/>
    </location>
</feature>
<evidence type="ECO:0000259" key="9">
    <source>
        <dbReference type="Pfam" id="PF12253"/>
    </source>
</evidence>
<feature type="compositionally biased region" description="Acidic residues" evidence="7">
    <location>
        <begin position="402"/>
        <end position="411"/>
    </location>
</feature>
<dbReference type="Pfam" id="PF12253">
    <property type="entry name" value="CAF1A_dimeriz"/>
    <property type="match status" value="1"/>
</dbReference>
<dbReference type="OrthoDB" id="79480at2759"/>
<dbReference type="GO" id="GO:0006281">
    <property type="term" value="P:DNA repair"/>
    <property type="evidence" value="ECO:0007669"/>
    <property type="project" value="UniProtKB-KW"/>
</dbReference>
<evidence type="ECO:0000256" key="7">
    <source>
        <dbReference type="SAM" id="MobiDB-lite"/>
    </source>
</evidence>